<keyword evidence="1" id="KW-1133">Transmembrane helix</keyword>
<feature type="transmembrane region" description="Helical" evidence="1">
    <location>
        <begin position="37"/>
        <end position="59"/>
    </location>
</feature>
<comment type="caution">
    <text evidence="2">The sequence shown here is derived from an EMBL/GenBank/DDBJ whole genome shotgun (WGS) entry which is preliminary data.</text>
</comment>
<accession>A0ABX1Q782</accession>
<dbReference type="EMBL" id="WTVQ01000004">
    <property type="protein sequence ID" value="NMG73935.1"/>
    <property type="molecule type" value="Genomic_DNA"/>
</dbReference>
<gene>
    <name evidence="2" type="ORF">GPA25_04090</name>
</gene>
<feature type="transmembrane region" description="Helical" evidence="1">
    <location>
        <begin position="198"/>
        <end position="215"/>
    </location>
</feature>
<dbReference type="Proteomes" id="UP000648984">
    <property type="component" value="Unassembled WGS sequence"/>
</dbReference>
<feature type="transmembrane region" description="Helical" evidence="1">
    <location>
        <begin position="235"/>
        <end position="252"/>
    </location>
</feature>
<sequence length="388" mass="42692">MNGVIFLPSLYGFVAWFVTYLVYVASVLPWDPVGVEVHLLFILQIGMFLSSTVVFALLYRRAAAGRSRRVWVVPPAWMVFGLHVIGFAGIAKFVLDFSPYLENGFLSALMNDSSTIRALGSSMTSVGTQISYIGWLAIGISVCYKRPKKVLLAVSLFQLLANFVFIDRTRPVWIMFAALLCFMCTRERIDGLRVFRSFAVLGLGFVGIFVGIAVWSGKMGEGLFDSSVNPLVGSLYLYLTAGFAYFGHMLQVEPSPDYFFPERVFAPMLTVLHSLGLSGAPPSQILDFYEMPFPSNVGTALEPFYRDGGIIFVLFGILVHSFGFDFLGRWLLKSANAASVYAWATLCFCNVIGFFTPKIGNFPVWLFLVIGVGAAVVSMALRGSGGAR</sequence>
<organism evidence="2 3">
    <name type="scientific">Aromatoleum diolicum</name>
    <dbReference type="NCBI Taxonomy" id="75796"/>
    <lineage>
        <taxon>Bacteria</taxon>
        <taxon>Pseudomonadati</taxon>
        <taxon>Pseudomonadota</taxon>
        <taxon>Betaproteobacteria</taxon>
        <taxon>Rhodocyclales</taxon>
        <taxon>Rhodocyclaceae</taxon>
        <taxon>Aromatoleum</taxon>
    </lineage>
</organism>
<feature type="transmembrane region" description="Helical" evidence="1">
    <location>
        <begin position="71"/>
        <end position="95"/>
    </location>
</feature>
<keyword evidence="1" id="KW-0812">Transmembrane</keyword>
<name>A0ABX1Q782_9RHOO</name>
<feature type="transmembrane region" description="Helical" evidence="1">
    <location>
        <begin position="362"/>
        <end position="381"/>
    </location>
</feature>
<feature type="transmembrane region" description="Helical" evidence="1">
    <location>
        <begin position="115"/>
        <end position="138"/>
    </location>
</feature>
<feature type="transmembrane region" description="Helical" evidence="1">
    <location>
        <begin position="340"/>
        <end position="356"/>
    </location>
</feature>
<protein>
    <submittedName>
        <fullName evidence="2">Oligosaccharide repeat unit polymerase</fullName>
    </submittedName>
</protein>
<reference evidence="2 3" key="1">
    <citation type="submission" date="2019-12" db="EMBL/GenBank/DDBJ databases">
        <title>Comparative genomics gives insights into the taxonomy of the Azoarcus-Aromatoleum group and reveals separate origins of nif in the plant-associated Azoarcus and non-plant-associated Aromatoleum sub-groups.</title>
        <authorList>
            <person name="Lafos M."/>
            <person name="Maluk M."/>
            <person name="Batista M."/>
            <person name="Junghare M."/>
            <person name="Carmona M."/>
            <person name="Faoro H."/>
            <person name="Cruz L.M."/>
            <person name="Battistoni F."/>
            <person name="De Souza E."/>
            <person name="Pedrosa F."/>
            <person name="Chen W.-M."/>
            <person name="Poole P.S."/>
            <person name="Dixon R.A."/>
            <person name="James E.K."/>
        </authorList>
    </citation>
    <scope>NUCLEOTIDE SEQUENCE [LARGE SCALE GENOMIC DNA]</scope>
    <source>
        <strain evidence="2 3">22Lin</strain>
    </source>
</reference>
<evidence type="ECO:0000313" key="3">
    <source>
        <dbReference type="Proteomes" id="UP000648984"/>
    </source>
</evidence>
<proteinExistence type="predicted"/>
<feature type="transmembrane region" description="Helical" evidence="1">
    <location>
        <begin position="309"/>
        <end position="328"/>
    </location>
</feature>
<evidence type="ECO:0000313" key="2">
    <source>
        <dbReference type="EMBL" id="NMG73935.1"/>
    </source>
</evidence>
<keyword evidence="3" id="KW-1185">Reference proteome</keyword>
<dbReference type="RefSeq" id="WP_169259075.1">
    <property type="nucleotide sequence ID" value="NZ_WTVQ01000004.1"/>
</dbReference>
<feature type="transmembrane region" description="Helical" evidence="1">
    <location>
        <begin position="150"/>
        <end position="166"/>
    </location>
</feature>
<dbReference type="NCBIfam" id="TIGR04370">
    <property type="entry name" value="glyco_rpt_poly"/>
    <property type="match status" value="1"/>
</dbReference>
<keyword evidence="1" id="KW-0472">Membrane</keyword>
<evidence type="ECO:0000256" key="1">
    <source>
        <dbReference type="SAM" id="Phobius"/>
    </source>
</evidence>
<feature type="transmembrane region" description="Helical" evidence="1">
    <location>
        <begin position="5"/>
        <end position="25"/>
    </location>
</feature>